<comment type="caution">
    <text evidence="2">The sequence shown here is derived from an EMBL/GenBank/DDBJ whole genome shotgun (WGS) entry which is preliminary data.</text>
</comment>
<protein>
    <recommendedName>
        <fullName evidence="4">F-box domain-containing protein</fullName>
    </recommendedName>
</protein>
<name>A0A139ISV5_9PEZI</name>
<dbReference type="OrthoDB" id="3645989at2759"/>
<feature type="region of interest" description="Disordered" evidence="1">
    <location>
        <begin position="1"/>
        <end position="49"/>
    </location>
</feature>
<evidence type="ECO:0000313" key="2">
    <source>
        <dbReference type="EMBL" id="KXT17636.1"/>
    </source>
</evidence>
<evidence type="ECO:0000313" key="3">
    <source>
        <dbReference type="Proteomes" id="UP000073492"/>
    </source>
</evidence>
<proteinExistence type="predicted"/>
<evidence type="ECO:0000256" key="1">
    <source>
        <dbReference type="SAM" id="MobiDB-lite"/>
    </source>
</evidence>
<keyword evidence="3" id="KW-1185">Reference proteome</keyword>
<organism evidence="2 3">
    <name type="scientific">Pseudocercospora musae</name>
    <dbReference type="NCBI Taxonomy" id="113226"/>
    <lineage>
        <taxon>Eukaryota</taxon>
        <taxon>Fungi</taxon>
        <taxon>Dikarya</taxon>
        <taxon>Ascomycota</taxon>
        <taxon>Pezizomycotina</taxon>
        <taxon>Dothideomycetes</taxon>
        <taxon>Dothideomycetidae</taxon>
        <taxon>Mycosphaerellales</taxon>
        <taxon>Mycosphaerellaceae</taxon>
        <taxon>Pseudocercospora</taxon>
    </lineage>
</organism>
<reference evidence="2 3" key="1">
    <citation type="submission" date="2015-07" db="EMBL/GenBank/DDBJ databases">
        <title>Comparative genomics of the Sigatoka disease complex on banana suggests a link between parallel evolutionary changes in Pseudocercospora fijiensis and Pseudocercospora eumusae and increased virulence on the banana host.</title>
        <authorList>
            <person name="Chang T.-C."/>
            <person name="Salvucci A."/>
            <person name="Crous P.W."/>
            <person name="Stergiopoulos I."/>
        </authorList>
    </citation>
    <scope>NUCLEOTIDE SEQUENCE [LARGE SCALE GENOMIC DNA]</scope>
    <source>
        <strain evidence="2 3">CBS 116634</strain>
    </source>
</reference>
<accession>A0A139ISV5</accession>
<dbReference type="Proteomes" id="UP000073492">
    <property type="component" value="Unassembled WGS sequence"/>
</dbReference>
<dbReference type="AlphaFoldDB" id="A0A139ISV5"/>
<sequence>MNTHHFEPSLRSIEAKKRKNQAERTQRPLKTAENTPALPSEQAGTPSSFQRLPGELIAKIALHTSDEDLRQFRLTSRSVQSHTAEEFAVRHLTNMRFQLNDEDLRATLDILRYEDLAKYIKTVRIESFTASIALNPTEEDLLNQILIRMTTTTHLQITDENRYFTRQYPRPAPATSQLLRALCNNPLPNLTSLAIKRANVTGPDLERLFTIYSGSLTDMKLEEIYCQRIDWANILAFARDKLQLETAMLRCLYANSEKKILDLNNDRIQKYLRNPATKQIEQYFMSCDKVEMSGRLASQLALNKILELEGSELHDASMS</sequence>
<evidence type="ECO:0008006" key="4">
    <source>
        <dbReference type="Google" id="ProtNLM"/>
    </source>
</evidence>
<dbReference type="EMBL" id="LFZO01000017">
    <property type="protein sequence ID" value="KXT17636.1"/>
    <property type="molecule type" value="Genomic_DNA"/>
</dbReference>
<gene>
    <name evidence="2" type="ORF">AC579_10151</name>
</gene>